<evidence type="ECO:0000313" key="2">
    <source>
        <dbReference type="Proteomes" id="UP000237347"/>
    </source>
</evidence>
<dbReference type="AlphaFoldDB" id="A0AAW0JXS0"/>
<comment type="caution">
    <text evidence="1">The sequence shown here is derived from an EMBL/GenBank/DDBJ whole genome shotgun (WGS) entry which is preliminary data.</text>
</comment>
<dbReference type="Proteomes" id="UP000237347">
    <property type="component" value="Unassembled WGS sequence"/>
</dbReference>
<protein>
    <submittedName>
        <fullName evidence="1">Uncharacterized protein</fullName>
    </submittedName>
</protein>
<proteinExistence type="predicted"/>
<keyword evidence="2" id="KW-1185">Reference proteome</keyword>
<gene>
    <name evidence="1" type="ORF">CFP56_027033</name>
</gene>
<accession>A0AAW0JXS0</accession>
<sequence>MVFKICVKNRSNICCSNTKVSASVRRCFSFLIDVFVVLPIPQILSVETKLLAIYSGGISIHF</sequence>
<dbReference type="EMBL" id="PKMF04000436">
    <property type="protein sequence ID" value="KAK7831755.1"/>
    <property type="molecule type" value="Genomic_DNA"/>
</dbReference>
<organism evidence="1 2">
    <name type="scientific">Quercus suber</name>
    <name type="common">Cork oak</name>
    <dbReference type="NCBI Taxonomy" id="58331"/>
    <lineage>
        <taxon>Eukaryota</taxon>
        <taxon>Viridiplantae</taxon>
        <taxon>Streptophyta</taxon>
        <taxon>Embryophyta</taxon>
        <taxon>Tracheophyta</taxon>
        <taxon>Spermatophyta</taxon>
        <taxon>Magnoliopsida</taxon>
        <taxon>eudicotyledons</taxon>
        <taxon>Gunneridae</taxon>
        <taxon>Pentapetalae</taxon>
        <taxon>rosids</taxon>
        <taxon>fabids</taxon>
        <taxon>Fagales</taxon>
        <taxon>Fagaceae</taxon>
        <taxon>Quercus</taxon>
    </lineage>
</organism>
<reference evidence="1 2" key="1">
    <citation type="journal article" date="2018" name="Sci. Data">
        <title>The draft genome sequence of cork oak.</title>
        <authorList>
            <person name="Ramos A.M."/>
            <person name="Usie A."/>
            <person name="Barbosa P."/>
            <person name="Barros P.M."/>
            <person name="Capote T."/>
            <person name="Chaves I."/>
            <person name="Simoes F."/>
            <person name="Abreu I."/>
            <person name="Carrasquinho I."/>
            <person name="Faro C."/>
            <person name="Guimaraes J.B."/>
            <person name="Mendonca D."/>
            <person name="Nobrega F."/>
            <person name="Rodrigues L."/>
            <person name="Saibo N.J.M."/>
            <person name="Varela M.C."/>
            <person name="Egas C."/>
            <person name="Matos J."/>
            <person name="Miguel C.M."/>
            <person name="Oliveira M.M."/>
            <person name="Ricardo C.P."/>
            <person name="Goncalves S."/>
        </authorList>
    </citation>
    <scope>NUCLEOTIDE SEQUENCE [LARGE SCALE GENOMIC DNA]</scope>
    <source>
        <strain evidence="2">cv. HL8</strain>
    </source>
</reference>
<name>A0AAW0JXS0_QUESU</name>
<evidence type="ECO:0000313" key="1">
    <source>
        <dbReference type="EMBL" id="KAK7831755.1"/>
    </source>
</evidence>